<dbReference type="Proteomes" id="UP000029995">
    <property type="component" value="Unassembled WGS sequence"/>
</dbReference>
<accession>A0A0A0DC68</accession>
<sequence length="79" mass="8621">MSRDRNAAPDVGAKFSLSDDGEELFSFVIDHGTTIGPRPATDEDREKHAEAYEAFLASAPEPEGDDPAPKRRPGRPRKA</sequence>
<gene>
    <name evidence="2" type="ORF">P409_03025</name>
</gene>
<feature type="compositionally biased region" description="Basic residues" evidence="1">
    <location>
        <begin position="70"/>
        <end position="79"/>
    </location>
</feature>
<evidence type="ECO:0000256" key="1">
    <source>
        <dbReference type="SAM" id="MobiDB-lite"/>
    </source>
</evidence>
<name>A0A0A0DC68_9PROT</name>
<proteinExistence type="predicted"/>
<comment type="caution">
    <text evidence="2">The sequence shown here is derived from an EMBL/GenBank/DDBJ whole genome shotgun (WGS) entry which is preliminary data.</text>
</comment>
<reference evidence="2 3" key="1">
    <citation type="submission" date="2014-01" db="EMBL/GenBank/DDBJ databases">
        <title>Genome sequence determination for a cystic fibrosis isolate, Inquilinus limosus.</title>
        <authorList>
            <person name="Pino M."/>
            <person name="Di Conza J."/>
            <person name="Gutkind G."/>
        </authorList>
    </citation>
    <scope>NUCLEOTIDE SEQUENCE [LARGE SCALE GENOMIC DNA]</scope>
    <source>
        <strain evidence="2 3">MP06</strain>
    </source>
</reference>
<feature type="region of interest" description="Disordered" evidence="1">
    <location>
        <begin position="55"/>
        <end position="79"/>
    </location>
</feature>
<organism evidence="2 3">
    <name type="scientific">Inquilinus limosus MP06</name>
    <dbReference type="NCBI Taxonomy" id="1398085"/>
    <lineage>
        <taxon>Bacteria</taxon>
        <taxon>Pseudomonadati</taxon>
        <taxon>Pseudomonadota</taxon>
        <taxon>Alphaproteobacteria</taxon>
        <taxon>Rhodospirillales</taxon>
        <taxon>Rhodospirillaceae</taxon>
        <taxon>Inquilinus</taxon>
    </lineage>
</organism>
<evidence type="ECO:0000313" key="3">
    <source>
        <dbReference type="Proteomes" id="UP000029995"/>
    </source>
</evidence>
<dbReference type="EMBL" id="JANX01000015">
    <property type="protein sequence ID" value="KGM35709.1"/>
    <property type="molecule type" value="Genomic_DNA"/>
</dbReference>
<dbReference type="RefSeq" id="WP_034831579.1">
    <property type="nucleotide sequence ID" value="NZ_JANX01000015.1"/>
</dbReference>
<dbReference type="AlphaFoldDB" id="A0A0A0DC68"/>
<protein>
    <submittedName>
        <fullName evidence="2">Uncharacterized protein</fullName>
    </submittedName>
</protein>
<evidence type="ECO:0000313" key="2">
    <source>
        <dbReference type="EMBL" id="KGM35709.1"/>
    </source>
</evidence>